<proteinExistence type="predicted"/>
<name>A0A0E9RC01_ANGAN</name>
<accession>A0A0E9RC01</accession>
<protein>
    <submittedName>
        <fullName evidence="1">Uncharacterized protein</fullName>
    </submittedName>
</protein>
<organism evidence="1">
    <name type="scientific">Anguilla anguilla</name>
    <name type="common">European freshwater eel</name>
    <name type="synonym">Muraena anguilla</name>
    <dbReference type="NCBI Taxonomy" id="7936"/>
    <lineage>
        <taxon>Eukaryota</taxon>
        <taxon>Metazoa</taxon>
        <taxon>Chordata</taxon>
        <taxon>Craniata</taxon>
        <taxon>Vertebrata</taxon>
        <taxon>Euteleostomi</taxon>
        <taxon>Actinopterygii</taxon>
        <taxon>Neopterygii</taxon>
        <taxon>Teleostei</taxon>
        <taxon>Anguilliformes</taxon>
        <taxon>Anguillidae</taxon>
        <taxon>Anguilla</taxon>
    </lineage>
</organism>
<evidence type="ECO:0000313" key="1">
    <source>
        <dbReference type="EMBL" id="JAH26297.1"/>
    </source>
</evidence>
<dbReference type="EMBL" id="GBXM01082280">
    <property type="protein sequence ID" value="JAH26297.1"/>
    <property type="molecule type" value="Transcribed_RNA"/>
</dbReference>
<reference evidence="1" key="2">
    <citation type="journal article" date="2015" name="Fish Shellfish Immunol.">
        <title>Early steps in the European eel (Anguilla anguilla)-Vibrio vulnificus interaction in the gills: Role of the RtxA13 toxin.</title>
        <authorList>
            <person name="Callol A."/>
            <person name="Pajuelo D."/>
            <person name="Ebbesson L."/>
            <person name="Teles M."/>
            <person name="MacKenzie S."/>
            <person name="Amaro C."/>
        </authorList>
    </citation>
    <scope>NUCLEOTIDE SEQUENCE</scope>
</reference>
<reference evidence="1" key="1">
    <citation type="submission" date="2014-11" db="EMBL/GenBank/DDBJ databases">
        <authorList>
            <person name="Amaro Gonzalez C."/>
        </authorList>
    </citation>
    <scope>NUCLEOTIDE SEQUENCE</scope>
</reference>
<dbReference type="AlphaFoldDB" id="A0A0E9RC01"/>
<sequence length="47" mass="5097">MQAKSFSMLYPCSFCWWSVRLVQVPLDELSCGISTSLLVASGVSAVV</sequence>